<accession>A0A845S656</accession>
<dbReference type="AlphaFoldDB" id="A0A845S656"/>
<dbReference type="Proteomes" id="UP000572953">
    <property type="component" value="Unassembled WGS sequence"/>
</dbReference>
<dbReference type="InterPro" id="IPR036291">
    <property type="entry name" value="NAD(P)-bd_dom_sf"/>
</dbReference>
<evidence type="ECO:0000313" key="2">
    <source>
        <dbReference type="EMBL" id="NCU63243.1"/>
    </source>
</evidence>
<dbReference type="InterPro" id="IPR051207">
    <property type="entry name" value="ComplexI_NDUFA9_subunit"/>
</dbReference>
<name>A0A845S656_9PROT</name>
<proteinExistence type="predicted"/>
<dbReference type="CDD" id="cd05271">
    <property type="entry name" value="NDUFA9_like_SDR_a"/>
    <property type="match status" value="1"/>
</dbReference>
<dbReference type="Pfam" id="PF01370">
    <property type="entry name" value="Epimerase"/>
    <property type="match status" value="1"/>
</dbReference>
<dbReference type="Gene3D" id="3.40.50.720">
    <property type="entry name" value="NAD(P)-binding Rossmann-like Domain"/>
    <property type="match status" value="1"/>
</dbReference>
<gene>
    <name evidence="2" type="ORF">EBV78_04140</name>
</gene>
<feature type="domain" description="NAD-dependent epimerase/dehydratase" evidence="1">
    <location>
        <begin position="3"/>
        <end position="211"/>
    </location>
</feature>
<evidence type="ECO:0000313" key="3">
    <source>
        <dbReference type="Proteomes" id="UP000572953"/>
    </source>
</evidence>
<organism evidence="2 3">
    <name type="scientific">Candidatus Fonsibacter lacus</name>
    <dbReference type="NCBI Taxonomy" id="2576439"/>
    <lineage>
        <taxon>Bacteria</taxon>
        <taxon>Pseudomonadati</taxon>
        <taxon>Pseudomonadota</taxon>
        <taxon>Alphaproteobacteria</taxon>
        <taxon>Candidatus Pelagibacterales</taxon>
        <taxon>Candidatus Pelagibacterales incertae sedis</taxon>
        <taxon>Candidatus Fonsibacter</taxon>
    </lineage>
</organism>
<dbReference type="SUPFAM" id="SSF51735">
    <property type="entry name" value="NAD(P)-binding Rossmann-fold domains"/>
    <property type="match status" value="1"/>
</dbReference>
<reference evidence="2 3" key="1">
    <citation type="submission" date="2018-10" db="EMBL/GenBank/DDBJ databases">
        <title>Iterative Subtractive Binning of Freshwater Chronoseries Metagenomes Recovers Nearly Complete Genomes from over Four Hundred Novel Species.</title>
        <authorList>
            <person name="Rodriguez-R L.M."/>
            <person name="Tsementzi D."/>
            <person name="Luo C."/>
            <person name="Konstantinidis K.T."/>
        </authorList>
    </citation>
    <scope>NUCLEOTIDE SEQUENCE [LARGE SCALE GENOMIC DNA]</scope>
    <source>
        <strain evidence="2">WB7_2B_003</strain>
    </source>
</reference>
<protein>
    <submittedName>
        <fullName evidence="2">Complex I NDUFA9 subunit family protein</fullName>
    </submittedName>
</protein>
<evidence type="ECO:0000259" key="1">
    <source>
        <dbReference type="Pfam" id="PF01370"/>
    </source>
</evidence>
<dbReference type="PANTHER" id="PTHR12126:SF11">
    <property type="entry name" value="NADH DEHYDROGENASE [UBIQUINONE] 1 ALPHA SUBCOMPLEX SUBUNIT 9, MITOCHONDRIAL"/>
    <property type="match status" value="1"/>
</dbReference>
<comment type="caution">
    <text evidence="2">The sequence shown here is derived from an EMBL/GenBank/DDBJ whole genome shotgun (WGS) entry which is preliminary data.</text>
</comment>
<dbReference type="InterPro" id="IPR001509">
    <property type="entry name" value="Epimerase_deHydtase"/>
</dbReference>
<dbReference type="PANTHER" id="PTHR12126">
    <property type="entry name" value="NADH-UBIQUINONE OXIDOREDUCTASE 39 KDA SUBUNIT-RELATED"/>
    <property type="match status" value="1"/>
</dbReference>
<dbReference type="EMBL" id="RGGN01000181">
    <property type="protein sequence ID" value="NCU63243.1"/>
    <property type="molecule type" value="Genomic_DNA"/>
</dbReference>
<dbReference type="GO" id="GO:0044877">
    <property type="term" value="F:protein-containing complex binding"/>
    <property type="evidence" value="ECO:0007669"/>
    <property type="project" value="TreeGrafter"/>
</dbReference>
<sequence length="303" mass="34019">MKILVIGATGMLGNAMVRVLGEKADWQIFGTIRMESARSLFAPDIAASLVSGVDVEHQDSLMQCFAQIRPDIVINCVGVLYEKKNQKFDHVHHLFPKFLSSILDKGVTKKFIHISALGANKNSNSLYIKSKFQGEEAVMHNFKNSIIVRPSIVFGTNDSFFNLFNKLINILPIIPLAGSKTKFQPCYVGDVTDAIIKIIEQVNLNSIYELGGPKIYTFKELIETLLVSLKKKRLIVELPDFVARVQAKVMQLFPNPLLTEDQLEILKSDNVCSNQYPGFKELGISTRTVEIILPNYIFSQVIR</sequence>